<dbReference type="AlphaFoldDB" id="A0A4S3K0A1"/>
<dbReference type="EMBL" id="SOBT01000009">
    <property type="protein sequence ID" value="TDU28214.1"/>
    <property type="molecule type" value="Genomic_DNA"/>
</dbReference>
<sequence>MNKLLATAALALVASLSSIPAHAASNANGVKLNGIFFNGQACNGIKLNGLRLNGYVWNGIKMNGYAWNGTQATGLQASTVFAVTLPEGVAK</sequence>
<feature type="chain" id="PRO_5030100138" evidence="1">
    <location>
        <begin position="24"/>
        <end position="91"/>
    </location>
</feature>
<keyword evidence="3" id="KW-1185">Reference proteome</keyword>
<feature type="signal peptide" evidence="1">
    <location>
        <begin position="1"/>
        <end position="23"/>
    </location>
</feature>
<comment type="caution">
    <text evidence="2">The sequence shown here is derived from an EMBL/GenBank/DDBJ whole genome shotgun (WGS) entry which is preliminary data.</text>
</comment>
<gene>
    <name evidence="2" type="ORF">DFR24_2579</name>
</gene>
<evidence type="ECO:0000313" key="3">
    <source>
        <dbReference type="Proteomes" id="UP000295341"/>
    </source>
</evidence>
<evidence type="ECO:0000256" key="1">
    <source>
        <dbReference type="SAM" id="SignalP"/>
    </source>
</evidence>
<proteinExistence type="predicted"/>
<dbReference type="RefSeq" id="WP_133881788.1">
    <property type="nucleotide sequence ID" value="NZ_MWIN01000027.1"/>
</dbReference>
<name>A0A4S3K0A1_9GAMM</name>
<keyword evidence="1" id="KW-0732">Signal</keyword>
<reference evidence="2 3" key="1">
    <citation type="submission" date="2019-03" db="EMBL/GenBank/DDBJ databases">
        <title>Genomic Encyclopedia of Type Strains, Phase IV (KMG-IV): sequencing the most valuable type-strain genomes for metagenomic binning, comparative biology and taxonomic classification.</title>
        <authorList>
            <person name="Goeker M."/>
        </authorList>
    </citation>
    <scope>NUCLEOTIDE SEQUENCE [LARGE SCALE GENOMIC DNA]</scope>
    <source>
        <strain evidence="2 3">DSM 26377</strain>
    </source>
</reference>
<accession>A0A4S3K0A1</accession>
<protein>
    <submittedName>
        <fullName evidence="2">Uncharacterized protein</fullName>
    </submittedName>
</protein>
<dbReference type="Proteomes" id="UP000295341">
    <property type="component" value="Unassembled WGS sequence"/>
</dbReference>
<evidence type="ECO:0000313" key="2">
    <source>
        <dbReference type="EMBL" id="TDU28214.1"/>
    </source>
</evidence>
<organism evidence="2 3">
    <name type="scientific">Panacagrimonas perspica</name>
    <dbReference type="NCBI Taxonomy" id="381431"/>
    <lineage>
        <taxon>Bacteria</taxon>
        <taxon>Pseudomonadati</taxon>
        <taxon>Pseudomonadota</taxon>
        <taxon>Gammaproteobacteria</taxon>
        <taxon>Nevskiales</taxon>
        <taxon>Nevskiaceae</taxon>
        <taxon>Panacagrimonas</taxon>
    </lineage>
</organism>